<keyword evidence="3" id="KW-0813">Transport</keyword>
<feature type="transmembrane region" description="Helical" evidence="8">
    <location>
        <begin position="77"/>
        <end position="96"/>
    </location>
</feature>
<feature type="transmembrane region" description="Helical" evidence="8">
    <location>
        <begin position="239"/>
        <end position="266"/>
    </location>
</feature>
<feature type="transmembrane region" description="Helical" evidence="8">
    <location>
        <begin position="193"/>
        <end position="214"/>
    </location>
</feature>
<evidence type="ECO:0000256" key="3">
    <source>
        <dbReference type="ARBA" id="ARBA00022448"/>
    </source>
</evidence>
<feature type="transmembrane region" description="Helical" evidence="8">
    <location>
        <begin position="452"/>
        <end position="470"/>
    </location>
</feature>
<dbReference type="GO" id="GO:0005886">
    <property type="term" value="C:plasma membrane"/>
    <property type="evidence" value="ECO:0007669"/>
    <property type="project" value="TreeGrafter"/>
</dbReference>
<dbReference type="InterPro" id="IPR050277">
    <property type="entry name" value="Sodium:Solute_Symporter"/>
</dbReference>
<evidence type="ECO:0000256" key="7">
    <source>
        <dbReference type="RuleBase" id="RU362091"/>
    </source>
</evidence>
<feature type="transmembrane region" description="Helical" evidence="8">
    <location>
        <begin position="6"/>
        <end position="24"/>
    </location>
</feature>
<dbReference type="InterPro" id="IPR038377">
    <property type="entry name" value="Na/Glc_symporter_sf"/>
</dbReference>
<keyword evidence="4 8" id="KW-0812">Transmembrane</keyword>
<dbReference type="GO" id="GO:0022857">
    <property type="term" value="F:transmembrane transporter activity"/>
    <property type="evidence" value="ECO:0007669"/>
    <property type="project" value="InterPro"/>
</dbReference>
<feature type="transmembrane region" description="Helical" evidence="8">
    <location>
        <begin position="45"/>
        <end position="65"/>
    </location>
</feature>
<evidence type="ECO:0000256" key="2">
    <source>
        <dbReference type="ARBA" id="ARBA00006434"/>
    </source>
</evidence>
<dbReference type="RefSeq" id="WP_061974657.1">
    <property type="nucleotide sequence ID" value="NZ_FMAV01000004.1"/>
</dbReference>
<dbReference type="PANTHER" id="PTHR48086">
    <property type="entry name" value="SODIUM/PROLINE SYMPORTER-RELATED"/>
    <property type="match status" value="1"/>
</dbReference>
<keyword evidence="6 8" id="KW-0472">Membrane</keyword>
<dbReference type="PANTHER" id="PTHR48086:SF8">
    <property type="entry name" value="MONOCARBOXYLIC ACID PERMEASE"/>
    <property type="match status" value="1"/>
</dbReference>
<feature type="transmembrane region" description="Helical" evidence="8">
    <location>
        <begin position="159"/>
        <end position="181"/>
    </location>
</feature>
<feature type="transmembrane region" description="Helical" evidence="8">
    <location>
        <begin position="123"/>
        <end position="147"/>
    </location>
</feature>
<evidence type="ECO:0000313" key="9">
    <source>
        <dbReference type="EMBL" id="KSU81052.1"/>
    </source>
</evidence>
<keyword evidence="5 8" id="KW-1133">Transmembrane helix</keyword>
<evidence type="ECO:0000256" key="4">
    <source>
        <dbReference type="ARBA" id="ARBA00022692"/>
    </source>
</evidence>
<dbReference type="OrthoDB" id="9810181at2"/>
<dbReference type="CDD" id="cd10322">
    <property type="entry name" value="SLC5sbd"/>
    <property type="match status" value="1"/>
</dbReference>
<dbReference type="Gene3D" id="1.20.1730.10">
    <property type="entry name" value="Sodium/glucose cotransporter"/>
    <property type="match status" value="1"/>
</dbReference>
<gene>
    <name evidence="9" type="ORF">AS030_19070</name>
</gene>
<comment type="caution">
    <text evidence="9">The sequence shown here is derived from an EMBL/GenBank/DDBJ whole genome shotgun (WGS) entry which is preliminary data.</text>
</comment>
<accession>A0A0V8J1Y6</accession>
<feature type="transmembrane region" description="Helical" evidence="8">
    <location>
        <begin position="278"/>
        <end position="300"/>
    </location>
</feature>
<feature type="transmembrane region" description="Helical" evidence="8">
    <location>
        <begin position="424"/>
        <end position="440"/>
    </location>
</feature>
<feature type="transmembrane region" description="Helical" evidence="8">
    <location>
        <begin position="395"/>
        <end position="417"/>
    </location>
</feature>
<evidence type="ECO:0000256" key="8">
    <source>
        <dbReference type="SAM" id="Phobius"/>
    </source>
</evidence>
<dbReference type="AlphaFoldDB" id="A0A0V8J1Y6"/>
<dbReference type="EMBL" id="LNQN01000006">
    <property type="protein sequence ID" value="KSU81052.1"/>
    <property type="molecule type" value="Genomic_DNA"/>
</dbReference>
<feature type="transmembrane region" description="Helical" evidence="8">
    <location>
        <begin position="325"/>
        <end position="349"/>
    </location>
</feature>
<organism evidence="9 10">
    <name type="scientific">Fictibacillus enclensis</name>
    <dbReference type="NCBI Taxonomy" id="1017270"/>
    <lineage>
        <taxon>Bacteria</taxon>
        <taxon>Bacillati</taxon>
        <taxon>Bacillota</taxon>
        <taxon>Bacilli</taxon>
        <taxon>Bacillales</taxon>
        <taxon>Fictibacillaceae</taxon>
        <taxon>Fictibacillus</taxon>
    </lineage>
</organism>
<dbReference type="PROSITE" id="PS50283">
    <property type="entry name" value="NA_SOLUT_SYMP_3"/>
    <property type="match status" value="1"/>
</dbReference>
<name>A0A0V8J1Y6_9BACL</name>
<keyword evidence="10" id="KW-1185">Reference proteome</keyword>
<dbReference type="Proteomes" id="UP000054099">
    <property type="component" value="Unassembled WGS sequence"/>
</dbReference>
<reference evidence="9 10" key="1">
    <citation type="journal article" date="2014" name="Antonie Van Leeuwenhoek">
        <title>Fictibacillus enclensis sp. nov., isolated from marine sediment.</title>
        <authorList>
            <person name="Dastager S.G."/>
            <person name="Mawlankar R."/>
            <person name="Srinivasan K."/>
            <person name="Tang S.K."/>
            <person name="Lee J.C."/>
            <person name="Ramana V.V."/>
            <person name="Shouche Y.S."/>
        </authorList>
    </citation>
    <scope>NUCLEOTIDE SEQUENCE [LARGE SCALE GENOMIC DNA]</scope>
    <source>
        <strain evidence="9 10">NIO-1003</strain>
    </source>
</reference>
<evidence type="ECO:0000313" key="10">
    <source>
        <dbReference type="Proteomes" id="UP000054099"/>
    </source>
</evidence>
<dbReference type="Pfam" id="PF00474">
    <property type="entry name" value="SSF"/>
    <property type="match status" value="1"/>
</dbReference>
<sequence length="499" mass="54364">MQGNLTALSITIFIILTVVLIGFLSGRDKKVRSSVEEWSVGGRRFGGLLVWFLVGADLYTAYTFLGLTSTAYTGGSLAFFAIPYSVLAFFISYFFLPKLWKVANHHKLTTLADYARERFDSKLLSILIAIVGVLMLIPYICLQLSGIQDTLQVAGTGFINVKVVVVTSFLLVALYTFFSGIKGPTYTAIIKDVLVWAIMLFMVVSLPMIHFGGWTPMMDRLVKDAPQLLTIPTDGPKGIPWFITASLVSALALFMWAHAATGVFTAKSADSIRKNAMFLPLYNIVLILVIFLGFIAFLVLPKGTDPRFALLTLIQSSYGGVAQGLAYATIALASLIPCSIMAIGASNLFANNIYRDWINPKVKPSRLTMITRGMVFVVIGLALLFGLVFPSALVSLQLLGVSGMVQIFPAIVISLFWKNQTREATIIGLLVGLATTFTVYGTGNSYGIYEGFWGLAANFLAVVVLNPLFVKKAKSNANPVKEFLFNKNQKEASLAKKGA</sequence>
<evidence type="ECO:0000256" key="6">
    <source>
        <dbReference type="ARBA" id="ARBA00023136"/>
    </source>
</evidence>
<dbReference type="InterPro" id="IPR001734">
    <property type="entry name" value="Na/solute_symporter"/>
</dbReference>
<protein>
    <submittedName>
        <fullName evidence="9">Symporter</fullName>
    </submittedName>
</protein>
<evidence type="ECO:0000256" key="1">
    <source>
        <dbReference type="ARBA" id="ARBA00004141"/>
    </source>
</evidence>
<feature type="transmembrane region" description="Helical" evidence="8">
    <location>
        <begin position="370"/>
        <end position="389"/>
    </location>
</feature>
<proteinExistence type="inferred from homology"/>
<comment type="similarity">
    <text evidence="2 7">Belongs to the sodium:solute symporter (SSF) (TC 2.A.21) family.</text>
</comment>
<comment type="subcellular location">
    <subcellularLocation>
        <location evidence="1">Membrane</location>
        <topology evidence="1">Multi-pass membrane protein</topology>
    </subcellularLocation>
</comment>
<evidence type="ECO:0000256" key="5">
    <source>
        <dbReference type="ARBA" id="ARBA00022989"/>
    </source>
</evidence>